<evidence type="ECO:0000256" key="3">
    <source>
        <dbReference type="ARBA" id="ARBA00023163"/>
    </source>
</evidence>
<keyword evidence="2" id="KW-0238">DNA-binding</keyword>
<dbReference type="AlphaFoldDB" id="A0A3B0YN47"/>
<keyword evidence="3" id="KW-0804">Transcription</keyword>
<protein>
    <submittedName>
        <fullName evidence="5">Transcriptional regulator, HxlR family</fullName>
    </submittedName>
</protein>
<dbReference type="PANTHER" id="PTHR33204">
    <property type="entry name" value="TRANSCRIPTIONAL REGULATOR, MARR FAMILY"/>
    <property type="match status" value="1"/>
</dbReference>
<organism evidence="5">
    <name type="scientific">hydrothermal vent metagenome</name>
    <dbReference type="NCBI Taxonomy" id="652676"/>
    <lineage>
        <taxon>unclassified sequences</taxon>
        <taxon>metagenomes</taxon>
        <taxon>ecological metagenomes</taxon>
    </lineage>
</organism>
<dbReference type="Pfam" id="PF01638">
    <property type="entry name" value="HxlR"/>
    <property type="match status" value="1"/>
</dbReference>
<evidence type="ECO:0000256" key="2">
    <source>
        <dbReference type="ARBA" id="ARBA00023125"/>
    </source>
</evidence>
<dbReference type="InterPro" id="IPR036388">
    <property type="entry name" value="WH-like_DNA-bd_sf"/>
</dbReference>
<dbReference type="GO" id="GO:0003677">
    <property type="term" value="F:DNA binding"/>
    <property type="evidence" value="ECO:0007669"/>
    <property type="project" value="UniProtKB-KW"/>
</dbReference>
<name>A0A3B0YN47_9ZZZZ</name>
<dbReference type="InterPro" id="IPR002577">
    <property type="entry name" value="HTH_HxlR"/>
</dbReference>
<dbReference type="SUPFAM" id="SSF46785">
    <property type="entry name" value="Winged helix' DNA-binding domain"/>
    <property type="match status" value="1"/>
</dbReference>
<dbReference type="Gene3D" id="1.10.10.10">
    <property type="entry name" value="Winged helix-like DNA-binding domain superfamily/Winged helix DNA-binding domain"/>
    <property type="match status" value="1"/>
</dbReference>
<dbReference type="EMBL" id="UOFM01000462">
    <property type="protein sequence ID" value="VAW82328.1"/>
    <property type="molecule type" value="Genomic_DNA"/>
</dbReference>
<gene>
    <name evidence="5" type="ORF">MNBD_GAMMA14-1553</name>
</gene>
<dbReference type="InterPro" id="IPR036390">
    <property type="entry name" value="WH_DNA-bd_sf"/>
</dbReference>
<accession>A0A3B0YN47</accession>
<dbReference type="PROSITE" id="PS51118">
    <property type="entry name" value="HTH_HXLR"/>
    <property type="match status" value="1"/>
</dbReference>
<reference evidence="5" key="1">
    <citation type="submission" date="2018-06" db="EMBL/GenBank/DDBJ databases">
        <authorList>
            <person name="Zhirakovskaya E."/>
        </authorList>
    </citation>
    <scope>NUCLEOTIDE SEQUENCE</scope>
</reference>
<sequence>MTDCKRSRCPVACTLDLLGDKWTLLVVRDLLFDRHTFKALQTSPERIPSNILADRLKRLEREGILQRKLYQDRPPRYTYHLTPKGRSLGPVLQAMLAWGSTHVPGTLNKEDIEGLLKK</sequence>
<proteinExistence type="predicted"/>
<evidence type="ECO:0000259" key="4">
    <source>
        <dbReference type="PROSITE" id="PS51118"/>
    </source>
</evidence>
<keyword evidence="1" id="KW-0805">Transcription regulation</keyword>
<dbReference type="PANTHER" id="PTHR33204:SF37">
    <property type="entry name" value="HTH-TYPE TRANSCRIPTIONAL REGULATOR YODB"/>
    <property type="match status" value="1"/>
</dbReference>
<feature type="domain" description="HTH hxlR-type" evidence="4">
    <location>
        <begin position="9"/>
        <end position="107"/>
    </location>
</feature>
<evidence type="ECO:0000256" key="1">
    <source>
        <dbReference type="ARBA" id="ARBA00023015"/>
    </source>
</evidence>
<evidence type="ECO:0000313" key="5">
    <source>
        <dbReference type="EMBL" id="VAW82328.1"/>
    </source>
</evidence>